<feature type="region of interest" description="Disordered" evidence="4">
    <location>
        <begin position="613"/>
        <end position="673"/>
    </location>
</feature>
<gene>
    <name evidence="6" type="ORF">CJ205_00725</name>
</gene>
<dbReference type="InterPro" id="IPR016071">
    <property type="entry name" value="Staphylococal_nuclease_OB-fold"/>
</dbReference>
<sequence length="673" mass="75873">MKGVSLKKKLFNVGVALSAVTLFSGTMVPLQQPISAQETTTNEEQTLFVKTTFAGKENYLNDPLVQKRIEHWTHESHETWSLSELLQEISYQYQESNQEVFVYPSNLPLETFVEWMPEGTDVEAFYKMNGLQQGDDLESGELVIGVYEIFLQNNDVVLEVKQHNGFIRSENAGVASKLIQTGAVVQEELEEQPEESSKPEQESAESESTPPVVEEKPEDVKESSEKSSEDELEEQPEESNESSSEDTSTEESEDNSSTEESNESSSENASTEESEESSESESPEKDPESEDAPSKEEDEQPAPEESEDNSSSEESKDETEESSESEMSEAEDAPSKEENEQPAPEESEDNSSSEESKDETEESSEPEVSESEDVPSKEESDQPKPEESEDNSILEESKDETEEPSEPEIPESETPEKDSEPEPTPPTEGEKEELESEDTKEPSEPEKEEENLPLYGRHNTIMEPQEKLNPVELVRVVDGDTIIVMLDGARERVRFIGMDTPESVHPDADRNVAEGKIASDFLKEVFASSKGDLFLEYDVQPRDRYSRLLAYVWLDGLMLNETLLTEGYANVATFPPNTRYVDIFKQAEKEAREAERGLWKKPVEEAEEMVQEIEPASFTETESFEEEKSDVPQENTEMPQSEENELDVQPDNEELLHELMESSSESKELQSIE</sequence>
<comment type="caution">
    <text evidence="6">The sequence shown here is derived from an EMBL/GenBank/DDBJ whole genome shotgun (WGS) entry which is preliminary data.</text>
</comment>
<feature type="domain" description="TNase-like" evidence="5">
    <location>
        <begin position="467"/>
        <end position="601"/>
    </location>
</feature>
<evidence type="ECO:0000313" key="7">
    <source>
        <dbReference type="Proteomes" id="UP000235682"/>
    </source>
</evidence>
<dbReference type="SUPFAM" id="SSF50199">
    <property type="entry name" value="Staphylococcal nuclease"/>
    <property type="match status" value="1"/>
</dbReference>
<accession>A0A2N6SQB8</accession>
<feature type="region of interest" description="Disordered" evidence="4">
    <location>
        <begin position="187"/>
        <end position="454"/>
    </location>
</feature>
<evidence type="ECO:0000256" key="4">
    <source>
        <dbReference type="SAM" id="MobiDB-lite"/>
    </source>
</evidence>
<feature type="compositionally biased region" description="Basic and acidic residues" evidence="4">
    <location>
        <begin position="374"/>
        <end position="386"/>
    </location>
</feature>
<dbReference type="EMBL" id="PNHE01000001">
    <property type="protein sequence ID" value="PMC59261.1"/>
    <property type="molecule type" value="Genomic_DNA"/>
</dbReference>
<reference evidence="6 7" key="1">
    <citation type="submission" date="2017-09" db="EMBL/GenBank/DDBJ databases">
        <title>Bacterial strain isolated from the female urinary microbiota.</title>
        <authorList>
            <person name="Thomas-White K."/>
            <person name="Kumar N."/>
            <person name="Forster S."/>
            <person name="Putonti C."/>
            <person name="Lawley T."/>
            <person name="Wolfe A.J."/>
        </authorList>
    </citation>
    <scope>NUCLEOTIDE SEQUENCE [LARGE SCALE GENOMIC DNA]</scope>
    <source>
        <strain evidence="6 7">UMB0852</strain>
    </source>
</reference>
<dbReference type="PROSITE" id="PS50830">
    <property type="entry name" value="TNASE_3"/>
    <property type="match status" value="1"/>
</dbReference>
<keyword evidence="2" id="KW-0255">Endonuclease</keyword>
<keyword evidence="7" id="KW-1185">Reference proteome</keyword>
<feature type="compositionally biased region" description="Acidic residues" evidence="4">
    <location>
        <begin position="270"/>
        <end position="332"/>
    </location>
</feature>
<dbReference type="PANTHER" id="PTHR12302:SF3">
    <property type="entry name" value="SERINE_THREONINE-PROTEIN KINASE 31"/>
    <property type="match status" value="1"/>
</dbReference>
<evidence type="ECO:0000256" key="2">
    <source>
        <dbReference type="ARBA" id="ARBA00022759"/>
    </source>
</evidence>
<dbReference type="GO" id="GO:0016787">
    <property type="term" value="F:hydrolase activity"/>
    <property type="evidence" value="ECO:0007669"/>
    <property type="project" value="UniProtKB-KW"/>
</dbReference>
<feature type="compositionally biased region" description="Acidic residues" evidence="4">
    <location>
        <begin position="387"/>
        <end position="413"/>
    </location>
</feature>
<feature type="compositionally biased region" description="Basic and acidic residues" evidence="4">
    <location>
        <begin position="654"/>
        <end position="673"/>
    </location>
</feature>
<protein>
    <recommendedName>
        <fullName evidence="5">TNase-like domain-containing protein</fullName>
    </recommendedName>
</protein>
<keyword evidence="1" id="KW-0540">Nuclease</keyword>
<dbReference type="Proteomes" id="UP000235682">
    <property type="component" value="Unassembled WGS sequence"/>
</dbReference>
<dbReference type="Pfam" id="PF00565">
    <property type="entry name" value="SNase"/>
    <property type="match status" value="1"/>
</dbReference>
<dbReference type="InterPro" id="IPR035437">
    <property type="entry name" value="SNase_OB-fold_sf"/>
</dbReference>
<evidence type="ECO:0000256" key="3">
    <source>
        <dbReference type="ARBA" id="ARBA00022801"/>
    </source>
</evidence>
<dbReference type="SMART" id="SM00318">
    <property type="entry name" value="SNc"/>
    <property type="match status" value="1"/>
</dbReference>
<feature type="compositionally biased region" description="Acidic residues" evidence="4">
    <location>
        <begin position="230"/>
        <end position="262"/>
    </location>
</feature>
<evidence type="ECO:0000313" key="6">
    <source>
        <dbReference type="EMBL" id="PMC59261.1"/>
    </source>
</evidence>
<organism evidence="6 7">
    <name type="scientific">Dolosicoccus paucivorans</name>
    <dbReference type="NCBI Taxonomy" id="84521"/>
    <lineage>
        <taxon>Bacteria</taxon>
        <taxon>Bacillati</taxon>
        <taxon>Bacillota</taxon>
        <taxon>Bacilli</taxon>
        <taxon>Lactobacillales</taxon>
        <taxon>Aerococcaceae</taxon>
        <taxon>Dolosicoccus</taxon>
    </lineage>
</organism>
<dbReference type="AlphaFoldDB" id="A0A2N6SQB8"/>
<dbReference type="Gene3D" id="2.40.50.90">
    <property type="match status" value="1"/>
</dbReference>
<feature type="compositionally biased region" description="Basic and acidic residues" evidence="4">
    <location>
        <begin position="213"/>
        <end position="229"/>
    </location>
</feature>
<dbReference type="GO" id="GO:0004519">
    <property type="term" value="F:endonuclease activity"/>
    <property type="evidence" value="ECO:0007669"/>
    <property type="project" value="UniProtKB-KW"/>
</dbReference>
<evidence type="ECO:0000256" key="1">
    <source>
        <dbReference type="ARBA" id="ARBA00022722"/>
    </source>
</evidence>
<keyword evidence="3" id="KW-0378">Hydrolase</keyword>
<feature type="compositionally biased region" description="Acidic residues" evidence="4">
    <location>
        <begin position="343"/>
        <end position="373"/>
    </location>
</feature>
<dbReference type="PANTHER" id="PTHR12302">
    <property type="entry name" value="EBNA2 BINDING PROTEIN P100"/>
    <property type="match status" value="1"/>
</dbReference>
<proteinExistence type="predicted"/>
<feature type="compositionally biased region" description="Acidic residues" evidence="4">
    <location>
        <begin position="640"/>
        <end position="653"/>
    </location>
</feature>
<name>A0A2N6SQB8_9LACT</name>
<evidence type="ECO:0000259" key="5">
    <source>
        <dbReference type="PROSITE" id="PS50830"/>
    </source>
</evidence>